<evidence type="ECO:0000313" key="3">
    <source>
        <dbReference type="Proteomes" id="UP000037035"/>
    </source>
</evidence>
<keyword evidence="1" id="KW-0812">Transmembrane</keyword>
<keyword evidence="1" id="KW-0472">Membrane</keyword>
<keyword evidence="3" id="KW-1185">Reference proteome</keyword>
<accession>A0A0L6UN39</accession>
<name>A0A0L6UN39_9BASI</name>
<dbReference type="AlphaFoldDB" id="A0A0L6UN39"/>
<reference evidence="2 3" key="1">
    <citation type="submission" date="2015-08" db="EMBL/GenBank/DDBJ databases">
        <title>Next Generation Sequencing and Analysis of the Genome of Puccinia sorghi L Schw, the Causal Agent of Maize Common Rust.</title>
        <authorList>
            <person name="Rochi L."/>
            <person name="Burguener G."/>
            <person name="Darino M."/>
            <person name="Turjanski A."/>
            <person name="Kreff E."/>
            <person name="Dieguez M.J."/>
            <person name="Sacco F."/>
        </authorList>
    </citation>
    <scope>NUCLEOTIDE SEQUENCE [LARGE SCALE GENOMIC DNA]</scope>
    <source>
        <strain evidence="2 3">RO10H11247</strain>
    </source>
</reference>
<comment type="caution">
    <text evidence="2">The sequence shown here is derived from an EMBL/GenBank/DDBJ whole genome shotgun (WGS) entry which is preliminary data.</text>
</comment>
<evidence type="ECO:0000313" key="2">
    <source>
        <dbReference type="EMBL" id="KNZ49943.1"/>
    </source>
</evidence>
<keyword evidence="1" id="KW-1133">Transmembrane helix</keyword>
<sequence>MNACVVQRSVAQLRAILSCLLAEKKICYRFFKFLKYSTTITFNSVQHIKITSQKHFYTLFYFPPDTTLVFGTQSLQKKLAQLPAVDMQKVPGSFCCYSNHSLKVIQPIFNPHEYYIHKITHTSKTLLSAMKTLQQGCLHGTFILWKSCNPKCLKNILACVKLNSVTLFIQMRSINFWDVGMKSIRSQVELRMKSSFYLINKSYIYLFLIQFFLKLYLRLIFCLETIITHISYGNHFMTVIFFAYVMITLRMWVKALLVSLHQFLNPIPLHCKKNLLNCLHIHSDCASKIGWITLGETLDFFFSFRTLIPKKYEFHSQLNLFICFNHLIKLSNTHPQTQTLELGRPTTYTLQASSEDEPLLLPLSPKPVFKSSKTPVKPICHSCILKALSTTVKSQPKKKKPFNEPIPLFLNPSLSRLKDF</sequence>
<organism evidence="2 3">
    <name type="scientific">Puccinia sorghi</name>
    <dbReference type="NCBI Taxonomy" id="27349"/>
    <lineage>
        <taxon>Eukaryota</taxon>
        <taxon>Fungi</taxon>
        <taxon>Dikarya</taxon>
        <taxon>Basidiomycota</taxon>
        <taxon>Pucciniomycotina</taxon>
        <taxon>Pucciniomycetes</taxon>
        <taxon>Pucciniales</taxon>
        <taxon>Pucciniaceae</taxon>
        <taxon>Puccinia</taxon>
    </lineage>
</organism>
<gene>
    <name evidence="2" type="ORF">VP01_4681g1</name>
</gene>
<feature type="transmembrane region" description="Helical" evidence="1">
    <location>
        <begin position="233"/>
        <end position="253"/>
    </location>
</feature>
<proteinExistence type="predicted"/>
<evidence type="ECO:0000256" key="1">
    <source>
        <dbReference type="SAM" id="Phobius"/>
    </source>
</evidence>
<dbReference type="VEuPathDB" id="FungiDB:VP01_4681g1"/>
<dbReference type="EMBL" id="LAVV01009814">
    <property type="protein sequence ID" value="KNZ49943.1"/>
    <property type="molecule type" value="Genomic_DNA"/>
</dbReference>
<feature type="transmembrane region" description="Helical" evidence="1">
    <location>
        <begin position="202"/>
        <end position="221"/>
    </location>
</feature>
<dbReference type="Proteomes" id="UP000037035">
    <property type="component" value="Unassembled WGS sequence"/>
</dbReference>
<protein>
    <submittedName>
        <fullName evidence="2">Uncharacterized protein</fullName>
    </submittedName>
</protein>